<reference evidence="16 17" key="1">
    <citation type="submission" date="2020-04" db="EMBL/GenBank/DDBJ databases">
        <title>Perkinsus chesapeaki whole genome sequence.</title>
        <authorList>
            <person name="Bogema D.R."/>
        </authorList>
    </citation>
    <scope>NUCLEOTIDE SEQUENCE [LARGE SCALE GENOMIC DNA]</scope>
    <source>
        <strain evidence="16">ATCC PRA-425</strain>
    </source>
</reference>
<dbReference type="Gene3D" id="1.10.150.50">
    <property type="entry name" value="Transcription Factor, Ets-1"/>
    <property type="match status" value="1"/>
</dbReference>
<dbReference type="GO" id="GO:0043023">
    <property type="term" value="F:ribosomal large subunit binding"/>
    <property type="evidence" value="ECO:0007669"/>
    <property type="project" value="InterPro"/>
</dbReference>
<feature type="region of interest" description="Disordered" evidence="11">
    <location>
        <begin position="713"/>
        <end position="739"/>
    </location>
</feature>
<dbReference type="Pfam" id="PF21192">
    <property type="entry name" value="OB_NMD3"/>
    <property type="match status" value="1"/>
</dbReference>
<feature type="transmembrane region" description="Helical" evidence="12">
    <location>
        <begin position="239"/>
        <end position="260"/>
    </location>
</feature>
<dbReference type="Gene3D" id="1.25.40.20">
    <property type="entry name" value="Ankyrin repeat-containing domain"/>
    <property type="match status" value="2"/>
</dbReference>
<name>A0A7J6MZ82_PERCH</name>
<dbReference type="PROSITE" id="PS50088">
    <property type="entry name" value="ANK_REPEAT"/>
    <property type="match status" value="1"/>
</dbReference>
<comment type="subcellular location">
    <subcellularLocation>
        <location evidence="2">Cytoplasm</location>
    </subcellularLocation>
    <subcellularLocation>
        <location evidence="1">Nucleus</location>
    </subcellularLocation>
</comment>
<evidence type="ECO:0000256" key="4">
    <source>
        <dbReference type="ARBA" id="ARBA00017035"/>
    </source>
</evidence>
<dbReference type="SUPFAM" id="SSF48403">
    <property type="entry name" value="Ankyrin repeat"/>
    <property type="match status" value="2"/>
</dbReference>
<feature type="transmembrane region" description="Helical" evidence="12">
    <location>
        <begin position="171"/>
        <end position="198"/>
    </location>
</feature>
<feature type="domain" description="Nmd3 N-terminal" evidence="13">
    <location>
        <begin position="906"/>
        <end position="1131"/>
    </location>
</feature>
<evidence type="ECO:0000256" key="3">
    <source>
        <dbReference type="ARBA" id="ARBA00009794"/>
    </source>
</evidence>
<accession>A0A7J6MZ82</accession>
<feature type="transmembrane region" description="Helical" evidence="12">
    <location>
        <begin position="304"/>
        <end position="328"/>
    </location>
</feature>
<evidence type="ECO:0000259" key="15">
    <source>
        <dbReference type="Pfam" id="PF21193"/>
    </source>
</evidence>
<keyword evidence="12" id="KW-0472">Membrane</keyword>
<dbReference type="InterPro" id="IPR039768">
    <property type="entry name" value="Nmd3"/>
</dbReference>
<keyword evidence="10" id="KW-0175">Coiled coil</keyword>
<keyword evidence="17" id="KW-1185">Reference proteome</keyword>
<evidence type="ECO:0000313" key="17">
    <source>
        <dbReference type="Proteomes" id="UP000591131"/>
    </source>
</evidence>
<evidence type="ECO:0000256" key="8">
    <source>
        <dbReference type="ARBA" id="ARBA00023242"/>
    </source>
</evidence>
<keyword evidence="6" id="KW-0963">Cytoplasm</keyword>
<feature type="transmembrane region" description="Helical" evidence="12">
    <location>
        <begin position="833"/>
        <end position="852"/>
    </location>
</feature>
<comment type="similarity">
    <text evidence="3">Belongs to the NMD3 family.</text>
</comment>
<evidence type="ECO:0000256" key="10">
    <source>
        <dbReference type="SAM" id="Coils"/>
    </source>
</evidence>
<feature type="transmembrane region" description="Helical" evidence="12">
    <location>
        <begin position="126"/>
        <end position="145"/>
    </location>
</feature>
<feature type="domain" description="60S ribosomal export protein NMD3 SH3" evidence="15">
    <location>
        <begin position="1135"/>
        <end position="1180"/>
    </location>
</feature>
<dbReference type="InterPro" id="IPR048899">
    <property type="entry name" value="NMD_SH3"/>
</dbReference>
<dbReference type="InterPro" id="IPR048898">
    <property type="entry name" value="OB_NMD3"/>
</dbReference>
<feature type="transmembrane region" description="Helical" evidence="12">
    <location>
        <begin position="210"/>
        <end position="230"/>
    </location>
</feature>
<evidence type="ECO:0000256" key="1">
    <source>
        <dbReference type="ARBA" id="ARBA00004123"/>
    </source>
</evidence>
<dbReference type="PANTHER" id="PTHR12746:SF2">
    <property type="entry name" value="60S RIBOSOMAL EXPORT PROTEIN NMD3"/>
    <property type="match status" value="1"/>
</dbReference>
<evidence type="ECO:0000256" key="7">
    <source>
        <dbReference type="ARBA" id="ARBA00022927"/>
    </source>
</evidence>
<evidence type="ECO:0000256" key="2">
    <source>
        <dbReference type="ARBA" id="ARBA00004496"/>
    </source>
</evidence>
<keyword evidence="12" id="KW-0812">Transmembrane</keyword>
<dbReference type="OrthoDB" id="203821at2759"/>
<dbReference type="GO" id="GO:0015031">
    <property type="term" value="P:protein transport"/>
    <property type="evidence" value="ECO:0007669"/>
    <property type="project" value="UniProtKB-KW"/>
</dbReference>
<dbReference type="SMART" id="SM00248">
    <property type="entry name" value="ANK"/>
    <property type="match status" value="4"/>
</dbReference>
<dbReference type="Pfam" id="PF21193">
    <property type="entry name" value="NMD_SH3"/>
    <property type="match status" value="1"/>
</dbReference>
<feature type="domain" description="60S ribosomal export protein NMD3 OB-fold" evidence="14">
    <location>
        <begin position="1199"/>
        <end position="1297"/>
    </location>
</feature>
<evidence type="ECO:0000259" key="13">
    <source>
        <dbReference type="Pfam" id="PF04981"/>
    </source>
</evidence>
<comment type="caution">
    <text evidence="16">The sequence shown here is derived from an EMBL/GenBank/DDBJ whole genome shotgun (WGS) entry which is preliminary data.</text>
</comment>
<dbReference type="GO" id="GO:0005634">
    <property type="term" value="C:nucleus"/>
    <property type="evidence" value="ECO:0007669"/>
    <property type="project" value="UniProtKB-SubCell"/>
</dbReference>
<keyword evidence="9" id="KW-0040">ANK repeat</keyword>
<protein>
    <recommendedName>
        <fullName evidence="4">60S ribosomal export protein NMD3</fullName>
    </recommendedName>
</protein>
<evidence type="ECO:0000256" key="5">
    <source>
        <dbReference type="ARBA" id="ARBA00022448"/>
    </source>
</evidence>
<evidence type="ECO:0000256" key="6">
    <source>
        <dbReference type="ARBA" id="ARBA00022490"/>
    </source>
</evidence>
<dbReference type="InterPro" id="IPR013761">
    <property type="entry name" value="SAM/pointed_sf"/>
</dbReference>
<feature type="transmembrane region" description="Helical" evidence="12">
    <location>
        <begin position="348"/>
        <end position="370"/>
    </location>
</feature>
<organism evidence="16 17">
    <name type="scientific">Perkinsus chesapeaki</name>
    <name type="common">Clam parasite</name>
    <name type="synonym">Perkinsus andrewsi</name>
    <dbReference type="NCBI Taxonomy" id="330153"/>
    <lineage>
        <taxon>Eukaryota</taxon>
        <taxon>Sar</taxon>
        <taxon>Alveolata</taxon>
        <taxon>Perkinsozoa</taxon>
        <taxon>Perkinsea</taxon>
        <taxon>Perkinsida</taxon>
        <taxon>Perkinsidae</taxon>
        <taxon>Perkinsus</taxon>
    </lineage>
</organism>
<dbReference type="PANTHER" id="PTHR12746">
    <property type="entry name" value="NONSENSE-MEDIATED MRNA DECAY PROTEIN 3"/>
    <property type="match status" value="1"/>
</dbReference>
<keyword evidence="12" id="KW-1133">Transmembrane helix</keyword>
<dbReference type="CDD" id="cd09487">
    <property type="entry name" value="SAM_superfamily"/>
    <property type="match status" value="1"/>
</dbReference>
<feature type="transmembrane region" description="Helical" evidence="12">
    <location>
        <begin position="272"/>
        <end position="292"/>
    </location>
</feature>
<gene>
    <name evidence="16" type="primary">NMD3</name>
    <name evidence="16" type="ORF">FOL47_005608</name>
</gene>
<dbReference type="InterPro" id="IPR036770">
    <property type="entry name" value="Ankyrin_rpt-contain_sf"/>
</dbReference>
<dbReference type="InterPro" id="IPR002110">
    <property type="entry name" value="Ankyrin_rpt"/>
</dbReference>
<evidence type="ECO:0000259" key="14">
    <source>
        <dbReference type="Pfam" id="PF21192"/>
    </source>
</evidence>
<proteinExistence type="inferred from homology"/>
<dbReference type="Proteomes" id="UP000591131">
    <property type="component" value="Unassembled WGS sequence"/>
</dbReference>
<dbReference type="Pfam" id="PF12796">
    <property type="entry name" value="Ank_2"/>
    <property type="match status" value="1"/>
</dbReference>
<keyword evidence="7" id="KW-0653">Protein transport</keyword>
<dbReference type="GO" id="GO:0005737">
    <property type="term" value="C:cytoplasm"/>
    <property type="evidence" value="ECO:0007669"/>
    <property type="project" value="UniProtKB-SubCell"/>
</dbReference>
<feature type="coiled-coil region" evidence="10">
    <location>
        <begin position="792"/>
        <end position="824"/>
    </location>
</feature>
<feature type="repeat" description="ANK" evidence="9">
    <location>
        <begin position="667"/>
        <end position="699"/>
    </location>
</feature>
<evidence type="ECO:0000256" key="11">
    <source>
        <dbReference type="SAM" id="MobiDB-lite"/>
    </source>
</evidence>
<feature type="region of interest" description="Disordered" evidence="11">
    <location>
        <begin position="1347"/>
        <end position="1408"/>
    </location>
</feature>
<dbReference type="Pfam" id="PF04981">
    <property type="entry name" value="NMD3"/>
    <property type="match status" value="1"/>
</dbReference>
<evidence type="ECO:0000313" key="16">
    <source>
        <dbReference type="EMBL" id="KAF4676657.1"/>
    </source>
</evidence>
<keyword evidence="8" id="KW-0539">Nucleus</keyword>
<dbReference type="GO" id="GO:0000055">
    <property type="term" value="P:ribosomal large subunit export from nucleus"/>
    <property type="evidence" value="ECO:0007669"/>
    <property type="project" value="TreeGrafter"/>
</dbReference>
<keyword evidence="5" id="KW-0813">Transport</keyword>
<dbReference type="InterPro" id="IPR007064">
    <property type="entry name" value="Nmd3_N"/>
</dbReference>
<evidence type="ECO:0000256" key="9">
    <source>
        <dbReference type="PROSITE-ProRule" id="PRU00023"/>
    </source>
</evidence>
<feature type="compositionally biased region" description="Acidic residues" evidence="11">
    <location>
        <begin position="1364"/>
        <end position="1382"/>
    </location>
</feature>
<dbReference type="SUPFAM" id="SSF47769">
    <property type="entry name" value="SAM/Pointed domain"/>
    <property type="match status" value="1"/>
</dbReference>
<sequence>MISKHANKGGPDPSRSRPSVFRTYLLVLPMVLLVVWLTTAVILELFKADNRRGQAGVPNALTKEEYLEHEEKLGIPSITFEPFRKAADWLFSCQPDLSLEANSTGGANSRGDDRFASWYLSPQQQLFGYFFYSILFIGSIVGGLMRGRWEVRAPARDDGGKMSKIPAGRNLVELLNAIATTLLALGAICYKCATAILARRENSPSADVMANWFLLQPCHVFCILLAAIYWSRRSKFSMYFFNVYLHLMWGVALALVFAEMEEYYKRQYPLEIFHFYLEHWLLVLAPFVLIALRTYPIFKPRLWFCYSFAAVFHCCILQPIHFVVLVQINYQTHPPGGPLRHFGKLYRPVQYAFCWLLTYLFSQCIIPTWVSFCEAHIWPRLGLIQHNGIPQSKESGPRVFYLGMSATVDSLVKTILKGGSAGEVTRQLSWVKNANGVGKRGITPLIAAIECEDDEILSAVLENKKVAVNVPDEEMGLPPIIHAVRHGGSAVVPLIKRGANLKATDEGGQNVAHWACRTEYDDKESGYRLDFRDAAAEMTGGLRNFETGFIALTRRSRVALRYLEFDLESMLNEPSVIKVLSKADPCIFSAIDEEGNTPLHVGLLEGQQEAVYAVLSPESGLLEHLDLNKKNESGETPLLVAVKMRMANAVQLLIDTGKADANVRDEEGNTALHIAVRNNMSAVEALLLEGGADKSIKNNAGQTAQGVAEKMVEQEEVSRRMRDRERHQKEERKAHKLETEKDHSELTAFLRENGLDDLVDILFARKFKYVAEVKRLTEKDLRRMGVKDREEREKFLATVEEHFEKIAEAERQAEEERTRELDRRARPFSKTTAVLALAGVFLAIYVCLRIIIYNRTSGRSGRHGYSGSSAGLAVWLVMSRKRSFNSSVAQPTSAQDEMPRYANVLCCVCGASMQPNQSNMCVNCMKGEVDITEGISKQAVVNYCRECNRYQRPPWVACEPESRELLGICLKKIKGLNKVKLVDANFIWQAPTSKRMKVKLTVQKEVMNGAIMQQSMIVDFIVAWQQCDDCKRTYTPHTWNASVQVRQKTDHKRTFYYLEQLILKHDAHEKVVGIKRTPDGLDFHFGHRSHAQKFTEFVLSQVPSRVKQSKHLISHDSHNTTYNYKYTTLVDMCPVCKDDVVFLPKALKNKLGGVNPIQVVTKVSSQIRLVDPLTGKVSDLAGIEYWKNPFDPLLTRRHLVEFTVLNVDEDIGPARGSAFNKRGAKTYNMVDLELMRTQDCGEAAAGDPEIITVRSHLGGVLQPGDLCAGYDLRTVNVSGIDEEMLEKTNLDVIIVKKTYTRHRQRKRPWILRRLEREDAGGEESNDGDYEQFMRDIEEDKDLRQEINLFRDPAWKEPAAAPSREEEEDDDDENEAPEVDLAELLDGLTLNDKGPADIPAENGDDDDEL</sequence>
<dbReference type="EMBL" id="JAAPAO010000031">
    <property type="protein sequence ID" value="KAF4676657.1"/>
    <property type="molecule type" value="Genomic_DNA"/>
</dbReference>
<feature type="transmembrane region" description="Helical" evidence="12">
    <location>
        <begin position="21"/>
        <end position="43"/>
    </location>
</feature>
<evidence type="ECO:0000256" key="12">
    <source>
        <dbReference type="SAM" id="Phobius"/>
    </source>
</evidence>
<dbReference type="PROSITE" id="PS50297">
    <property type="entry name" value="ANK_REP_REGION"/>
    <property type="match status" value="1"/>
</dbReference>